<evidence type="ECO:0000259" key="6">
    <source>
        <dbReference type="PROSITE" id="PS50048"/>
    </source>
</evidence>
<feature type="region of interest" description="Disordered" evidence="5">
    <location>
        <begin position="1"/>
        <end position="23"/>
    </location>
</feature>
<proteinExistence type="predicted"/>
<gene>
    <name evidence="7" type="ORF">BDA99DRAFT_563393</name>
</gene>
<feature type="compositionally biased region" description="Polar residues" evidence="5">
    <location>
        <begin position="168"/>
        <end position="177"/>
    </location>
</feature>
<dbReference type="PANTHER" id="PTHR46910:SF3">
    <property type="entry name" value="HALOTOLERANCE PROTEIN 9-RELATED"/>
    <property type="match status" value="1"/>
</dbReference>
<dbReference type="CDD" id="cd12148">
    <property type="entry name" value="fungal_TF_MHR"/>
    <property type="match status" value="1"/>
</dbReference>
<feature type="domain" description="Zn(2)-C6 fungal-type" evidence="6">
    <location>
        <begin position="35"/>
        <end position="66"/>
    </location>
</feature>
<dbReference type="SMART" id="SM00906">
    <property type="entry name" value="Fungal_trans"/>
    <property type="match status" value="1"/>
</dbReference>
<dbReference type="InterPro" id="IPR001138">
    <property type="entry name" value="Zn2Cys6_DnaBD"/>
</dbReference>
<feature type="compositionally biased region" description="Low complexity" evidence="5">
    <location>
        <begin position="672"/>
        <end position="681"/>
    </location>
</feature>
<dbReference type="Gene3D" id="4.10.240.10">
    <property type="entry name" value="Zn(2)-C6 fungal-type DNA-binding domain"/>
    <property type="match status" value="1"/>
</dbReference>
<evidence type="ECO:0000256" key="2">
    <source>
        <dbReference type="ARBA" id="ARBA00022723"/>
    </source>
</evidence>
<name>A0AAD5K3E5_9FUNG</name>
<dbReference type="SUPFAM" id="SSF57701">
    <property type="entry name" value="Zn2/Cys6 DNA-binding domain"/>
    <property type="match status" value="1"/>
</dbReference>
<keyword evidence="2" id="KW-0479">Metal-binding</keyword>
<feature type="region of interest" description="Disordered" evidence="5">
    <location>
        <begin position="644"/>
        <end position="681"/>
    </location>
</feature>
<keyword evidence="8" id="KW-1185">Reference proteome</keyword>
<sequence length="914" mass="103008">MDNSGSQQQSSSTPQVNPASLNYKSKIMKPNAKRSCDHCRKKKVRCNSHLQQPCTTCQKSGTACIVSRPIRMSQIKKSHISTLEKRVNQLESILLGQNNHAGPISPSTTQGPPQQNTSASLTPIVQYMADQNSTANFTSPSPPLAQTQKSKKINFVYSLWMNDTPKQSDMQLQKQIPSSSSSSSNLTVSNIGRLLPTSPLSTSASRSFAQLLQTTLDMIQEIPDLTPELTEQLLESYFCFVYGRIPIVDRRSFLIQYYFQYPQPLEKHLLYAVCALGCQFRPRIRPTTDASSLERKIGQRLRKKALEVLHFAYERSSISTLQALLIMSMLSPNSVHGESSSTNWLILGAAIRMSQDLDLLREDHYPSLPKSEIELRRRLAYCVYMWDKYSAAATGKPYTVRDEDFYVKVPLIYEQEQQDSISINELLNEESSVPRLLKQAEEDIQKQRSVFYLHVNSVIPMSKMIGQILASLYTPKPGIDMGESIDSGVDVDLVANLDARLLQWRQAALDQRKKCSLKDAPFEMFYNGGILLLYRPLISDATFIQRATTNDGDLLLDICTTAAIEIVDYIDTSPVWGIPCLKDHMVTMCATVFLQNCNHMDGNIRLQARRNLRRCAELYKCDDIIGQCQNATVLDELSKQLMPQEQKSSQLPRFTGLGLPNEEQRHAPISPSPSTTPLESTDSSYTNIIAAWQKLQQEHQQVAQHDLRLMMDMDSDQPVLDLLNFTSTVAGSLSSSPAKWYSTNLIVLRTNAYCRALSVIPHFYVNYYNSQVSQMPRKELNLSLEEKRSLAKKLFATTDEMKNIKLREALSKSKEDTEFYRKAFASQQKTIDNLQARVNELERTYLQPLNTKKPSNQNFTTHTMYATSVAPAIEPMLKTSSPPLPVPTTTAVTETPLPKACLPIETKHAPVPEP</sequence>
<dbReference type="InterPro" id="IPR050987">
    <property type="entry name" value="AtrR-like"/>
</dbReference>
<evidence type="ECO:0000256" key="1">
    <source>
        <dbReference type="ARBA" id="ARBA00004123"/>
    </source>
</evidence>
<evidence type="ECO:0000256" key="5">
    <source>
        <dbReference type="SAM" id="MobiDB-lite"/>
    </source>
</evidence>
<evidence type="ECO:0000256" key="3">
    <source>
        <dbReference type="ARBA" id="ARBA00023125"/>
    </source>
</evidence>
<dbReference type="PROSITE" id="PS00463">
    <property type="entry name" value="ZN2_CY6_FUNGAL_1"/>
    <property type="match status" value="1"/>
</dbReference>
<comment type="caution">
    <text evidence="7">The sequence shown here is derived from an EMBL/GenBank/DDBJ whole genome shotgun (WGS) entry which is preliminary data.</text>
</comment>
<dbReference type="CDD" id="cd00067">
    <property type="entry name" value="GAL4"/>
    <property type="match status" value="1"/>
</dbReference>
<dbReference type="Proteomes" id="UP001209540">
    <property type="component" value="Unassembled WGS sequence"/>
</dbReference>
<dbReference type="InterPro" id="IPR007219">
    <property type="entry name" value="XnlR_reg_dom"/>
</dbReference>
<keyword evidence="4" id="KW-0539">Nucleus</keyword>
<evidence type="ECO:0000313" key="8">
    <source>
        <dbReference type="Proteomes" id="UP001209540"/>
    </source>
</evidence>
<keyword evidence="3" id="KW-0238">DNA-binding</keyword>
<dbReference type="EMBL" id="JAIXMP010000028">
    <property type="protein sequence ID" value="KAI9252365.1"/>
    <property type="molecule type" value="Genomic_DNA"/>
</dbReference>
<feature type="region of interest" description="Disordered" evidence="5">
    <location>
        <begin position="168"/>
        <end position="187"/>
    </location>
</feature>
<dbReference type="PANTHER" id="PTHR46910">
    <property type="entry name" value="TRANSCRIPTION FACTOR PDR1"/>
    <property type="match status" value="1"/>
</dbReference>
<dbReference type="GO" id="GO:0005634">
    <property type="term" value="C:nucleus"/>
    <property type="evidence" value="ECO:0007669"/>
    <property type="project" value="UniProtKB-SubCell"/>
</dbReference>
<dbReference type="AlphaFoldDB" id="A0AAD5K3E5"/>
<accession>A0AAD5K3E5</accession>
<dbReference type="GO" id="GO:0006351">
    <property type="term" value="P:DNA-templated transcription"/>
    <property type="evidence" value="ECO:0007669"/>
    <property type="project" value="InterPro"/>
</dbReference>
<dbReference type="Pfam" id="PF04082">
    <property type="entry name" value="Fungal_trans"/>
    <property type="match status" value="1"/>
</dbReference>
<feature type="compositionally biased region" description="Polar residues" evidence="5">
    <location>
        <begin position="13"/>
        <end position="23"/>
    </location>
</feature>
<dbReference type="SMART" id="SM00066">
    <property type="entry name" value="GAL4"/>
    <property type="match status" value="1"/>
</dbReference>
<feature type="compositionally biased region" description="Low complexity" evidence="5">
    <location>
        <begin position="1"/>
        <end position="12"/>
    </location>
</feature>
<dbReference type="Pfam" id="PF00172">
    <property type="entry name" value="Zn_clus"/>
    <property type="match status" value="1"/>
</dbReference>
<organism evidence="7 8">
    <name type="scientific">Phascolomyces articulosus</name>
    <dbReference type="NCBI Taxonomy" id="60185"/>
    <lineage>
        <taxon>Eukaryota</taxon>
        <taxon>Fungi</taxon>
        <taxon>Fungi incertae sedis</taxon>
        <taxon>Mucoromycota</taxon>
        <taxon>Mucoromycotina</taxon>
        <taxon>Mucoromycetes</taxon>
        <taxon>Mucorales</taxon>
        <taxon>Lichtheimiaceae</taxon>
        <taxon>Phascolomyces</taxon>
    </lineage>
</organism>
<dbReference type="InterPro" id="IPR036864">
    <property type="entry name" value="Zn2-C6_fun-type_DNA-bd_sf"/>
</dbReference>
<evidence type="ECO:0000256" key="4">
    <source>
        <dbReference type="ARBA" id="ARBA00023242"/>
    </source>
</evidence>
<feature type="region of interest" description="Disordered" evidence="5">
    <location>
        <begin position="98"/>
        <end position="117"/>
    </location>
</feature>
<reference evidence="7" key="1">
    <citation type="journal article" date="2022" name="IScience">
        <title>Evolution of zygomycete secretomes and the origins of terrestrial fungal ecologies.</title>
        <authorList>
            <person name="Chang Y."/>
            <person name="Wang Y."/>
            <person name="Mondo S."/>
            <person name="Ahrendt S."/>
            <person name="Andreopoulos W."/>
            <person name="Barry K."/>
            <person name="Beard J."/>
            <person name="Benny G.L."/>
            <person name="Blankenship S."/>
            <person name="Bonito G."/>
            <person name="Cuomo C."/>
            <person name="Desiro A."/>
            <person name="Gervers K.A."/>
            <person name="Hundley H."/>
            <person name="Kuo A."/>
            <person name="LaButti K."/>
            <person name="Lang B.F."/>
            <person name="Lipzen A."/>
            <person name="O'Donnell K."/>
            <person name="Pangilinan J."/>
            <person name="Reynolds N."/>
            <person name="Sandor L."/>
            <person name="Smith M.E."/>
            <person name="Tsang A."/>
            <person name="Grigoriev I.V."/>
            <person name="Stajich J.E."/>
            <person name="Spatafora J.W."/>
        </authorList>
    </citation>
    <scope>NUCLEOTIDE SEQUENCE</scope>
    <source>
        <strain evidence="7">RSA 2281</strain>
    </source>
</reference>
<evidence type="ECO:0000313" key="7">
    <source>
        <dbReference type="EMBL" id="KAI9252365.1"/>
    </source>
</evidence>
<dbReference type="PROSITE" id="PS50048">
    <property type="entry name" value="ZN2_CY6_FUNGAL_2"/>
    <property type="match status" value="1"/>
</dbReference>
<dbReference type="GO" id="GO:0008270">
    <property type="term" value="F:zinc ion binding"/>
    <property type="evidence" value="ECO:0007669"/>
    <property type="project" value="InterPro"/>
</dbReference>
<dbReference type="GO" id="GO:0003677">
    <property type="term" value="F:DNA binding"/>
    <property type="evidence" value="ECO:0007669"/>
    <property type="project" value="UniProtKB-KW"/>
</dbReference>
<protein>
    <submittedName>
        <fullName evidence="7">Fungal-specific transcription factor domain-containing protein</fullName>
    </submittedName>
</protein>
<reference evidence="7" key="2">
    <citation type="submission" date="2023-02" db="EMBL/GenBank/DDBJ databases">
        <authorList>
            <consortium name="DOE Joint Genome Institute"/>
            <person name="Mondo S.J."/>
            <person name="Chang Y."/>
            <person name="Wang Y."/>
            <person name="Ahrendt S."/>
            <person name="Andreopoulos W."/>
            <person name="Barry K."/>
            <person name="Beard J."/>
            <person name="Benny G.L."/>
            <person name="Blankenship S."/>
            <person name="Bonito G."/>
            <person name="Cuomo C."/>
            <person name="Desiro A."/>
            <person name="Gervers K.A."/>
            <person name="Hundley H."/>
            <person name="Kuo A."/>
            <person name="LaButti K."/>
            <person name="Lang B.F."/>
            <person name="Lipzen A."/>
            <person name="O'Donnell K."/>
            <person name="Pangilinan J."/>
            <person name="Reynolds N."/>
            <person name="Sandor L."/>
            <person name="Smith M.W."/>
            <person name="Tsang A."/>
            <person name="Grigoriev I.V."/>
            <person name="Stajich J.E."/>
            <person name="Spatafora J.W."/>
        </authorList>
    </citation>
    <scope>NUCLEOTIDE SEQUENCE</scope>
    <source>
        <strain evidence="7">RSA 2281</strain>
    </source>
</reference>
<comment type="subcellular location">
    <subcellularLocation>
        <location evidence="1">Nucleus</location>
    </subcellularLocation>
</comment>
<dbReference type="GO" id="GO:0000981">
    <property type="term" value="F:DNA-binding transcription factor activity, RNA polymerase II-specific"/>
    <property type="evidence" value="ECO:0007669"/>
    <property type="project" value="InterPro"/>
</dbReference>